<name>A0A383E060_9ZZZZ</name>
<protein>
    <recommendedName>
        <fullName evidence="2">HNH domain-containing protein</fullName>
    </recommendedName>
</protein>
<accession>A0A383E060</accession>
<gene>
    <name evidence="1" type="ORF">METZ01_LOCUS503071</name>
</gene>
<dbReference type="EMBL" id="UINC01221755">
    <property type="protein sequence ID" value="SVE50217.1"/>
    <property type="molecule type" value="Genomic_DNA"/>
</dbReference>
<reference evidence="1" key="1">
    <citation type="submission" date="2018-05" db="EMBL/GenBank/DDBJ databases">
        <authorList>
            <person name="Lanie J.A."/>
            <person name="Ng W.-L."/>
            <person name="Kazmierczak K.M."/>
            <person name="Andrzejewski T.M."/>
            <person name="Davidsen T.M."/>
            <person name="Wayne K.J."/>
            <person name="Tettelin H."/>
            <person name="Glass J.I."/>
            <person name="Rusch D."/>
            <person name="Podicherti R."/>
            <person name="Tsui H.-C.T."/>
            <person name="Winkler M.E."/>
        </authorList>
    </citation>
    <scope>NUCLEOTIDE SEQUENCE</scope>
</reference>
<sequence>CGDEGYTEWHHIISQRYAKKNNQKELIRNPGNVVELCKPCHNKTPASMSWKYLSSKEQKAKKKSRRFWW</sequence>
<evidence type="ECO:0008006" key="2">
    <source>
        <dbReference type="Google" id="ProtNLM"/>
    </source>
</evidence>
<feature type="non-terminal residue" evidence="1">
    <location>
        <position position="1"/>
    </location>
</feature>
<organism evidence="1">
    <name type="scientific">marine metagenome</name>
    <dbReference type="NCBI Taxonomy" id="408172"/>
    <lineage>
        <taxon>unclassified sequences</taxon>
        <taxon>metagenomes</taxon>
        <taxon>ecological metagenomes</taxon>
    </lineage>
</organism>
<dbReference type="AlphaFoldDB" id="A0A383E060"/>
<proteinExistence type="predicted"/>
<evidence type="ECO:0000313" key="1">
    <source>
        <dbReference type="EMBL" id="SVE50217.1"/>
    </source>
</evidence>